<feature type="compositionally biased region" description="Basic and acidic residues" evidence="1">
    <location>
        <begin position="116"/>
        <end position="125"/>
    </location>
</feature>
<feature type="compositionally biased region" description="Basic residues" evidence="1">
    <location>
        <begin position="129"/>
        <end position="145"/>
    </location>
</feature>
<feature type="non-terminal residue" evidence="2">
    <location>
        <position position="1"/>
    </location>
</feature>
<dbReference type="EMBL" id="CADCUQ010000361">
    <property type="protein sequence ID" value="CAA9398679.1"/>
    <property type="molecule type" value="Genomic_DNA"/>
</dbReference>
<feature type="region of interest" description="Disordered" evidence="1">
    <location>
        <begin position="113"/>
        <end position="178"/>
    </location>
</feature>
<sequence length="178" mass="19932">VALSPCPLVSPPRSRSALDPEPRNRDQALLPRPRRLHPRRGARGAAPRRDRAAGRDAGGLARHHGRLVGAAADGGGVAGAVEVGRDPRHRGVARRGAVRVLQRGRRLQRRRLRMARRGDPLDPRTLRPAAHRSRHVGPRRRRAVRHAHDPRLRGPPGGRRRRRGRDRRPRRRDGGHLV</sequence>
<feature type="compositionally biased region" description="Basic residues" evidence="1">
    <location>
        <begin position="158"/>
        <end position="171"/>
    </location>
</feature>
<feature type="compositionally biased region" description="Basic residues" evidence="1">
    <location>
        <begin position="32"/>
        <end position="42"/>
    </location>
</feature>
<organism evidence="2">
    <name type="scientific">uncultured Phycisphaerae bacterium</name>
    <dbReference type="NCBI Taxonomy" id="904963"/>
    <lineage>
        <taxon>Bacteria</taxon>
        <taxon>Pseudomonadati</taxon>
        <taxon>Planctomycetota</taxon>
        <taxon>Phycisphaerae</taxon>
        <taxon>environmental samples</taxon>
    </lineage>
</organism>
<proteinExistence type="predicted"/>
<name>A0A6J4NW98_9BACT</name>
<evidence type="ECO:0000313" key="2">
    <source>
        <dbReference type="EMBL" id="CAA9398679.1"/>
    </source>
</evidence>
<protein>
    <submittedName>
        <fullName evidence="2">Uncharacterized protein</fullName>
    </submittedName>
</protein>
<feature type="compositionally biased region" description="Basic and acidic residues" evidence="1">
    <location>
        <begin position="16"/>
        <end position="26"/>
    </location>
</feature>
<accession>A0A6J4NW98</accession>
<feature type="non-terminal residue" evidence="2">
    <location>
        <position position="178"/>
    </location>
</feature>
<feature type="region of interest" description="Disordered" evidence="1">
    <location>
        <begin position="1"/>
        <end position="62"/>
    </location>
</feature>
<dbReference type="AlphaFoldDB" id="A0A6J4NW98"/>
<gene>
    <name evidence="2" type="ORF">AVDCRST_MAG64-1578</name>
</gene>
<evidence type="ECO:0000256" key="1">
    <source>
        <dbReference type="SAM" id="MobiDB-lite"/>
    </source>
</evidence>
<reference evidence="2" key="1">
    <citation type="submission" date="2020-02" db="EMBL/GenBank/DDBJ databases">
        <authorList>
            <person name="Meier V. D."/>
        </authorList>
    </citation>
    <scope>NUCLEOTIDE SEQUENCE</scope>
    <source>
        <strain evidence="2">AVDCRST_MAG64</strain>
    </source>
</reference>